<dbReference type="GO" id="GO:0030870">
    <property type="term" value="C:Mre11 complex"/>
    <property type="evidence" value="ECO:0007669"/>
    <property type="project" value="InterPro"/>
</dbReference>
<dbReference type="Gene3D" id="2.60.200.20">
    <property type="match status" value="1"/>
</dbReference>
<keyword evidence="10" id="KW-0131">Cell cycle</keyword>
<proteinExistence type="inferred from homology"/>
<dbReference type="GO" id="GO:0016605">
    <property type="term" value="C:PML body"/>
    <property type="evidence" value="ECO:0007669"/>
    <property type="project" value="UniProtKB-SubCell"/>
</dbReference>
<dbReference type="PANTHER" id="PTHR12162">
    <property type="entry name" value="NIBRIN-RELATED"/>
    <property type="match status" value="1"/>
</dbReference>
<evidence type="ECO:0000313" key="14">
    <source>
        <dbReference type="EMBL" id="MBN3315278.1"/>
    </source>
</evidence>
<evidence type="ECO:0000256" key="4">
    <source>
        <dbReference type="ARBA" id="ARBA00022454"/>
    </source>
</evidence>
<dbReference type="PANTHER" id="PTHR12162:SF0">
    <property type="entry name" value="NIBRIN"/>
    <property type="match status" value="1"/>
</dbReference>
<keyword evidence="9" id="KW-0469">Meiosis</keyword>
<evidence type="ECO:0000313" key="15">
    <source>
        <dbReference type="Proteomes" id="UP000736164"/>
    </source>
</evidence>
<dbReference type="PROSITE" id="PS50006">
    <property type="entry name" value="FHA_DOMAIN"/>
    <property type="match status" value="1"/>
</dbReference>
<keyword evidence="6" id="KW-0779">Telomere</keyword>
<evidence type="ECO:0000256" key="2">
    <source>
        <dbReference type="ARBA" id="ARBA00004574"/>
    </source>
</evidence>
<dbReference type="Pfam" id="PF00498">
    <property type="entry name" value="FHA"/>
    <property type="match status" value="1"/>
</dbReference>
<evidence type="ECO:0000256" key="12">
    <source>
        <dbReference type="SAM" id="MobiDB-lite"/>
    </source>
</evidence>
<dbReference type="GO" id="GO:0000723">
    <property type="term" value="P:telomere maintenance"/>
    <property type="evidence" value="ECO:0007669"/>
    <property type="project" value="InterPro"/>
</dbReference>
<keyword evidence="8" id="KW-0539">Nucleus</keyword>
<comment type="caution">
    <text evidence="14">The sequence shown here is derived from an EMBL/GenBank/DDBJ whole genome shotgun (WGS) entry which is preliminary data.</text>
</comment>
<feature type="domain" description="FHA" evidence="13">
    <location>
        <begin position="11"/>
        <end position="70"/>
    </location>
</feature>
<dbReference type="Pfam" id="PF00533">
    <property type="entry name" value="BRCT"/>
    <property type="match status" value="1"/>
</dbReference>
<dbReference type="Gene3D" id="3.40.50.10980">
    <property type="entry name" value="Nibrin, BRCT2 domain"/>
    <property type="match status" value="1"/>
</dbReference>
<evidence type="ECO:0000256" key="9">
    <source>
        <dbReference type="ARBA" id="ARBA00023254"/>
    </source>
</evidence>
<evidence type="ECO:0000256" key="6">
    <source>
        <dbReference type="ARBA" id="ARBA00022895"/>
    </source>
</evidence>
<evidence type="ECO:0000256" key="5">
    <source>
        <dbReference type="ARBA" id="ARBA00022763"/>
    </source>
</evidence>
<feature type="region of interest" description="Disordered" evidence="12">
    <location>
        <begin position="413"/>
        <end position="470"/>
    </location>
</feature>
<evidence type="ECO:0000256" key="10">
    <source>
        <dbReference type="ARBA" id="ARBA00023306"/>
    </source>
</evidence>
<dbReference type="InterPro" id="IPR008984">
    <property type="entry name" value="SMAD_FHA_dom_sf"/>
</dbReference>
<dbReference type="CDD" id="cd22667">
    <property type="entry name" value="FHA_NBN"/>
    <property type="match status" value="1"/>
</dbReference>
<protein>
    <recommendedName>
        <fullName evidence="3">Nibrin</fullName>
    </recommendedName>
</protein>
<evidence type="ECO:0000256" key="3">
    <source>
        <dbReference type="ARBA" id="ARBA00020013"/>
    </source>
</evidence>
<dbReference type="SUPFAM" id="SSF49879">
    <property type="entry name" value="SMAD/FHA domain"/>
    <property type="match status" value="1"/>
</dbReference>
<dbReference type="SMART" id="SM01348">
    <property type="entry name" value="Nbs1_C"/>
    <property type="match status" value="1"/>
</dbReference>
<dbReference type="EMBL" id="JAAWVO010020307">
    <property type="protein sequence ID" value="MBN3315278.1"/>
    <property type="molecule type" value="Genomic_DNA"/>
</dbReference>
<dbReference type="GO" id="GO:0051321">
    <property type="term" value="P:meiotic cell cycle"/>
    <property type="evidence" value="ECO:0007669"/>
    <property type="project" value="UniProtKB-KW"/>
</dbReference>
<dbReference type="InterPro" id="IPR013908">
    <property type="entry name" value="Nibrin_C"/>
</dbReference>
<comment type="subcellular location">
    <subcellularLocation>
        <location evidence="2">Chromosome</location>
        <location evidence="2">Telomere</location>
    </subcellularLocation>
    <subcellularLocation>
        <location evidence="1">Nucleus</location>
        <location evidence="1">PML body</location>
    </subcellularLocation>
</comment>
<dbReference type="SMART" id="SM00240">
    <property type="entry name" value="FHA"/>
    <property type="match status" value="1"/>
</dbReference>
<keyword evidence="4" id="KW-0158">Chromosome</keyword>
<dbReference type="InterPro" id="IPR000253">
    <property type="entry name" value="FHA_dom"/>
</dbReference>
<sequence>QSYSLLPGVEYVVGRKNCPILLQNDQSISRLHAVVSVSSATSSQSQSFTLPTLTVKDTSKYGTYVNDERLSCDTPKVLQPGDRVTFGVFHSKFKVENEPMVVCSSCLDSEGKAALSQSVQLLGGRVVHSWSQECTHLVMPSVKVTIKTICALLCCRPIVTPKYFRELRKAVQLRQQQPEPAGFCPPIEEPSISPEELDLSARPKRKTLFQDKIFVFLNVKQHKRLGSAVAFGGGQARLLEEGAMPLPLLESAGTCVIEVGEANSQLDESPSAKKWMDSIARILQRNGLRFISEAEIGLAAVYVSTNMYCNPASKISSEATVTVKPALPSATLSQGVAVDETVMSAGTLNITAYAQDTGPSQTCARMDTSGEGLVTETPEKQQRGKRSSWERAAVKEGSGTCTVAESVLADWESGGGQARYPPSPSGATVDNHLTANKTPSASGSRVDSSQPQARPLTLSKKRKVPTNCQSRHVKFKTPYVHILILEPHLEMNKDHWFQDRDNDPTSGLPQAKQVRLTGTENKASGSSVPQRSDPVKKHPPSPAPSESFLMKHQSVEETQDMTDCGAGTSKDSELARGSGDANQNSTSRKRKDMTPDFAGSDAVISEAEMEEFASIMSEPMDEGQDFSVNASKKQKLEPAIKVKQEELSVEENNNKSEVLKPDSQEPVEQERDIKHKISTLKKQTDFLILHCSVLQESRSVIKSEETEDFPRNLIVTEFKSLLVIRPTRTTADLPQSSNVNGKNFKKFRKMPFPGTAGLPKIIGGSDLVPHQTKNSELEEWFRQEAVAKSQYEKEDSIADDIFRYAIYFLSFLVRMQ</sequence>
<dbReference type="GO" id="GO:0000724">
    <property type="term" value="P:double-strand break repair via homologous recombination"/>
    <property type="evidence" value="ECO:0007669"/>
    <property type="project" value="TreeGrafter"/>
</dbReference>
<dbReference type="GO" id="GO:0000781">
    <property type="term" value="C:chromosome, telomeric region"/>
    <property type="evidence" value="ECO:0007669"/>
    <property type="project" value="UniProtKB-SubCell"/>
</dbReference>
<evidence type="ECO:0000256" key="11">
    <source>
        <dbReference type="ARBA" id="ARBA00044757"/>
    </source>
</evidence>
<dbReference type="InterPro" id="IPR036420">
    <property type="entry name" value="BRCT_dom_sf"/>
</dbReference>
<feature type="region of interest" description="Disordered" evidence="12">
    <location>
        <begin position="516"/>
        <end position="597"/>
    </location>
</feature>
<evidence type="ECO:0000259" key="13">
    <source>
        <dbReference type="PROSITE" id="PS50006"/>
    </source>
</evidence>
<comment type="similarity">
    <text evidence="11">Belongs to the Nibrin family.</text>
</comment>
<dbReference type="AlphaFoldDB" id="A0A8J7T948"/>
<evidence type="ECO:0000256" key="1">
    <source>
        <dbReference type="ARBA" id="ARBA00004322"/>
    </source>
</evidence>
<feature type="region of interest" description="Disordered" evidence="12">
    <location>
        <begin position="365"/>
        <end position="397"/>
    </location>
</feature>
<dbReference type="InterPro" id="IPR001357">
    <property type="entry name" value="BRCT_dom"/>
</dbReference>
<dbReference type="GO" id="GO:0007095">
    <property type="term" value="P:mitotic G2 DNA damage checkpoint signaling"/>
    <property type="evidence" value="ECO:0007669"/>
    <property type="project" value="InterPro"/>
</dbReference>
<feature type="compositionally biased region" description="Polar residues" evidence="12">
    <location>
        <begin position="516"/>
        <end position="530"/>
    </location>
</feature>
<dbReference type="InterPro" id="IPR032429">
    <property type="entry name" value="Nibrin_BRCT2"/>
</dbReference>
<feature type="compositionally biased region" description="Polar residues" evidence="12">
    <location>
        <begin position="425"/>
        <end position="452"/>
    </location>
</feature>
<dbReference type="InterPro" id="IPR016592">
    <property type="entry name" value="Nibrin_met"/>
</dbReference>
<keyword evidence="5" id="KW-0227">DNA damage</keyword>
<dbReference type="SUPFAM" id="SSF52113">
    <property type="entry name" value="BRCT domain"/>
    <property type="match status" value="1"/>
</dbReference>
<dbReference type="InterPro" id="IPR040227">
    <property type="entry name" value="Nibrin-rel"/>
</dbReference>
<dbReference type="FunFam" id="2.60.200.20:FF:000017">
    <property type="entry name" value="Nibrin"/>
    <property type="match status" value="1"/>
</dbReference>
<feature type="non-terminal residue" evidence="14">
    <location>
        <position position="1"/>
    </location>
</feature>
<feature type="region of interest" description="Disordered" evidence="12">
    <location>
        <begin position="647"/>
        <end position="668"/>
    </location>
</feature>
<dbReference type="Gene3D" id="3.40.50.10190">
    <property type="entry name" value="BRCT domain"/>
    <property type="match status" value="1"/>
</dbReference>
<evidence type="ECO:0000256" key="7">
    <source>
        <dbReference type="ARBA" id="ARBA00023204"/>
    </source>
</evidence>
<keyword evidence="7" id="KW-0234">DNA repair</keyword>
<dbReference type="CDD" id="cd17741">
    <property type="entry name" value="BRCT_nibrin"/>
    <property type="match status" value="1"/>
</dbReference>
<dbReference type="PIRSF" id="PIRSF011869">
    <property type="entry name" value="Nibrin_animal"/>
    <property type="match status" value="1"/>
</dbReference>
<accession>A0A8J7T948</accession>
<dbReference type="InterPro" id="IPR043014">
    <property type="entry name" value="Nibrin_BRCT2_sf"/>
</dbReference>
<dbReference type="Proteomes" id="UP000736164">
    <property type="component" value="Unassembled WGS sequence"/>
</dbReference>
<gene>
    <name evidence="14" type="primary">Nbn</name>
    <name evidence="14" type="ORF">GTO95_0008695</name>
</gene>
<dbReference type="Pfam" id="PF16508">
    <property type="entry name" value="NIBRIN_BRCT_II"/>
    <property type="match status" value="1"/>
</dbReference>
<evidence type="ECO:0000256" key="8">
    <source>
        <dbReference type="ARBA" id="ARBA00023242"/>
    </source>
</evidence>
<dbReference type="Pfam" id="PF08599">
    <property type="entry name" value="Nbs1_C"/>
    <property type="match status" value="1"/>
</dbReference>
<name>A0A8J7T948_ATRSP</name>
<keyword evidence="15" id="KW-1185">Reference proteome</keyword>
<organism evidence="14 15">
    <name type="scientific">Atractosteus spatula</name>
    <name type="common">Alligator gar</name>
    <name type="synonym">Lepisosteus spatula</name>
    <dbReference type="NCBI Taxonomy" id="7917"/>
    <lineage>
        <taxon>Eukaryota</taxon>
        <taxon>Metazoa</taxon>
        <taxon>Chordata</taxon>
        <taxon>Craniata</taxon>
        <taxon>Vertebrata</taxon>
        <taxon>Euteleostomi</taxon>
        <taxon>Actinopterygii</taxon>
        <taxon>Neopterygii</taxon>
        <taxon>Holostei</taxon>
        <taxon>Semionotiformes</taxon>
        <taxon>Lepisosteidae</taxon>
        <taxon>Atractosteus</taxon>
    </lineage>
</organism>
<feature type="non-terminal residue" evidence="14">
    <location>
        <position position="816"/>
    </location>
</feature>
<feature type="compositionally biased region" description="Basic and acidic residues" evidence="12">
    <location>
        <begin position="377"/>
        <end position="394"/>
    </location>
</feature>
<dbReference type="GO" id="GO:0003684">
    <property type="term" value="F:damaged DNA binding"/>
    <property type="evidence" value="ECO:0007669"/>
    <property type="project" value="TreeGrafter"/>
</dbReference>
<reference evidence="14" key="1">
    <citation type="journal article" date="2021" name="Cell">
        <title>Tracing the genetic footprints of vertebrate landing in non-teleost ray-finned fishes.</title>
        <authorList>
            <person name="Bi X."/>
            <person name="Wang K."/>
            <person name="Yang L."/>
            <person name="Pan H."/>
            <person name="Jiang H."/>
            <person name="Wei Q."/>
            <person name="Fang M."/>
            <person name="Yu H."/>
            <person name="Zhu C."/>
            <person name="Cai Y."/>
            <person name="He Y."/>
            <person name="Gan X."/>
            <person name="Zeng H."/>
            <person name="Yu D."/>
            <person name="Zhu Y."/>
            <person name="Jiang H."/>
            <person name="Qiu Q."/>
            <person name="Yang H."/>
            <person name="Zhang Y.E."/>
            <person name="Wang W."/>
            <person name="Zhu M."/>
            <person name="He S."/>
            <person name="Zhang G."/>
        </authorList>
    </citation>
    <scope>NUCLEOTIDE SEQUENCE</scope>
    <source>
        <strain evidence="14">Allg_001</strain>
    </source>
</reference>
<dbReference type="FunFam" id="3.40.50.10980:FF:000001">
    <property type="entry name" value="Nibrin"/>
    <property type="match status" value="1"/>
</dbReference>